<evidence type="ECO:0000313" key="7">
    <source>
        <dbReference type="EMBL" id="MBB1487265.1"/>
    </source>
</evidence>
<gene>
    <name evidence="7" type="ORF">H4O21_11655</name>
</gene>
<dbReference type="InterPro" id="IPR009050">
    <property type="entry name" value="Globin-like_sf"/>
</dbReference>
<evidence type="ECO:0000256" key="6">
    <source>
        <dbReference type="SAM" id="MobiDB-lite"/>
    </source>
</evidence>
<feature type="region of interest" description="Disordered" evidence="6">
    <location>
        <begin position="1"/>
        <end position="26"/>
    </location>
</feature>
<keyword evidence="2" id="KW-0349">Heme</keyword>
<dbReference type="InterPro" id="IPR001486">
    <property type="entry name" value="Hemoglobin_trunc"/>
</dbReference>
<dbReference type="AlphaFoldDB" id="A0A839IPT3"/>
<organism evidence="7 8">
    <name type="scientific">Oceanospirillum sediminis</name>
    <dbReference type="NCBI Taxonomy" id="2760088"/>
    <lineage>
        <taxon>Bacteria</taxon>
        <taxon>Pseudomonadati</taxon>
        <taxon>Pseudomonadota</taxon>
        <taxon>Gammaproteobacteria</taxon>
        <taxon>Oceanospirillales</taxon>
        <taxon>Oceanospirillaceae</taxon>
        <taxon>Oceanospirillum</taxon>
    </lineage>
</organism>
<sequence length="146" mass="16659">MTEQHTACPHASAQAPRPYGTDDASFQAAGGQEGIKKLVTAFYLAMDTLPEAQRIREMHDADLTESADKLYRFLCGWLGGPTLFREKYGPITIPRAHAHLDIGIEERDAWLLCMQEALKEQDYSDDFKEYLMVQLFRPAEFCRTRD</sequence>
<dbReference type="SUPFAM" id="SSF46458">
    <property type="entry name" value="Globin-like"/>
    <property type="match status" value="1"/>
</dbReference>
<dbReference type="Proteomes" id="UP000565262">
    <property type="component" value="Unassembled WGS sequence"/>
</dbReference>
<evidence type="ECO:0000256" key="1">
    <source>
        <dbReference type="ARBA" id="ARBA00022448"/>
    </source>
</evidence>
<dbReference type="Pfam" id="PF01152">
    <property type="entry name" value="Bac_globin"/>
    <property type="match status" value="1"/>
</dbReference>
<keyword evidence="8" id="KW-1185">Reference proteome</keyword>
<dbReference type="RefSeq" id="WP_182809049.1">
    <property type="nucleotide sequence ID" value="NZ_JACJFM010000013.1"/>
</dbReference>
<reference evidence="7 8" key="1">
    <citation type="submission" date="2020-08" db="EMBL/GenBank/DDBJ databases">
        <title>Oceanospirillum sp. nov. isolated from marine sediment.</title>
        <authorList>
            <person name="Ji X."/>
        </authorList>
    </citation>
    <scope>NUCLEOTIDE SEQUENCE [LARGE SCALE GENOMIC DNA]</scope>
    <source>
        <strain evidence="7 8">D5</strain>
    </source>
</reference>
<dbReference type="GO" id="GO:0020037">
    <property type="term" value="F:heme binding"/>
    <property type="evidence" value="ECO:0007669"/>
    <property type="project" value="InterPro"/>
</dbReference>
<proteinExistence type="inferred from homology"/>
<evidence type="ECO:0000256" key="2">
    <source>
        <dbReference type="ARBA" id="ARBA00022617"/>
    </source>
</evidence>
<comment type="similarity">
    <text evidence="5">Belongs to the truncated hemoglobin family. Group II subfamily.</text>
</comment>
<dbReference type="GO" id="GO:0005344">
    <property type="term" value="F:oxygen carrier activity"/>
    <property type="evidence" value="ECO:0007669"/>
    <property type="project" value="InterPro"/>
</dbReference>
<evidence type="ECO:0000256" key="5">
    <source>
        <dbReference type="ARBA" id="ARBA00034496"/>
    </source>
</evidence>
<evidence type="ECO:0000256" key="3">
    <source>
        <dbReference type="ARBA" id="ARBA00022723"/>
    </source>
</evidence>
<dbReference type="GO" id="GO:0046872">
    <property type="term" value="F:metal ion binding"/>
    <property type="evidence" value="ECO:0007669"/>
    <property type="project" value="UniProtKB-KW"/>
</dbReference>
<keyword evidence="1" id="KW-0813">Transport</keyword>
<dbReference type="CDD" id="cd14773">
    <property type="entry name" value="TrHb2_PhHbO-like_O"/>
    <property type="match status" value="1"/>
</dbReference>
<dbReference type="PANTHER" id="PTHR47366">
    <property type="entry name" value="TWO-ON-TWO HEMOGLOBIN-3"/>
    <property type="match status" value="1"/>
</dbReference>
<comment type="caution">
    <text evidence="7">The sequence shown here is derived from an EMBL/GenBank/DDBJ whole genome shotgun (WGS) entry which is preliminary data.</text>
</comment>
<keyword evidence="3" id="KW-0479">Metal-binding</keyword>
<dbReference type="EMBL" id="JACJFM010000013">
    <property type="protein sequence ID" value="MBB1487265.1"/>
    <property type="molecule type" value="Genomic_DNA"/>
</dbReference>
<keyword evidence="4" id="KW-0408">Iron</keyword>
<evidence type="ECO:0000313" key="8">
    <source>
        <dbReference type="Proteomes" id="UP000565262"/>
    </source>
</evidence>
<dbReference type="Gene3D" id="1.10.490.10">
    <property type="entry name" value="Globins"/>
    <property type="match status" value="1"/>
</dbReference>
<dbReference type="GO" id="GO:0019825">
    <property type="term" value="F:oxygen binding"/>
    <property type="evidence" value="ECO:0007669"/>
    <property type="project" value="InterPro"/>
</dbReference>
<evidence type="ECO:0000256" key="4">
    <source>
        <dbReference type="ARBA" id="ARBA00023004"/>
    </source>
</evidence>
<protein>
    <submittedName>
        <fullName evidence="7">Group II truncated hemoglobin</fullName>
    </submittedName>
</protein>
<accession>A0A839IPT3</accession>
<name>A0A839IPT3_9GAMM</name>
<dbReference type="InterPro" id="IPR012292">
    <property type="entry name" value="Globin/Proto"/>
</dbReference>
<dbReference type="PANTHER" id="PTHR47366:SF1">
    <property type="entry name" value="TWO-ON-TWO HEMOGLOBIN-3"/>
    <property type="match status" value="1"/>
</dbReference>
<dbReference type="InterPro" id="IPR044203">
    <property type="entry name" value="GlbO/GLB3-like"/>
</dbReference>